<keyword evidence="1" id="KW-0732">Signal</keyword>
<keyword evidence="3" id="KW-1185">Reference proteome</keyword>
<proteinExistence type="predicted"/>
<dbReference type="RefSeq" id="WP_377577477.1">
    <property type="nucleotide sequence ID" value="NZ_JBHTKA010000001.1"/>
</dbReference>
<comment type="caution">
    <text evidence="2">The sequence shown here is derived from an EMBL/GenBank/DDBJ whole genome shotgun (WGS) entry which is preliminary data.</text>
</comment>
<name>A0ABW3K0D0_9BACT</name>
<sequence length="471" mass="52681">MRKLVLMILTGIALPVFVSAQTQTDPQTATTTTTQAQPKPKANTIEELRLKLNEDGSHYLKWTFSNQVWIRYNQSNPGTTVLGEGANETFDIGLRRTRIQFYGQLTDHVFFYTQFGQNNFNFLSGQNASNSGNRKFQVFFHDALGEYKIWKDNDWLKLGGGLTIANGLSRFSQPSVSTIMTLDVPVFAQATVDQTDEFSRKLSIYARGQVGKFDYRVVLSDPFPVTSNGQAAPAISPNATFAQTGHHKQYQGFFMWNFFDKESNVTPYMTGTYLGKKKVFNLEAGFITQKNAMWTSTDGGVTTNYQDMKLWSAALFYDAPLNADKGTALSAYAGYYNLDYGTNYLRYNGSMNPANGLATGSQYIAGSTGNAFPMFGTGQVLYAQVGYLLKKDLLGEGNGTLMPYASLMSANYDRLEDQMNVWDVGVNWFIKGHNSKITLDYQNRPAFINQGGDYIKDGTKGQVLLQYQIYF</sequence>
<feature type="chain" id="PRO_5047305082" description="Porin" evidence="1">
    <location>
        <begin position="21"/>
        <end position="471"/>
    </location>
</feature>
<evidence type="ECO:0008006" key="4">
    <source>
        <dbReference type="Google" id="ProtNLM"/>
    </source>
</evidence>
<protein>
    <recommendedName>
        <fullName evidence="4">Porin</fullName>
    </recommendedName>
</protein>
<feature type="signal peptide" evidence="1">
    <location>
        <begin position="1"/>
        <end position="20"/>
    </location>
</feature>
<dbReference type="Proteomes" id="UP001597112">
    <property type="component" value="Unassembled WGS sequence"/>
</dbReference>
<evidence type="ECO:0000313" key="2">
    <source>
        <dbReference type="EMBL" id="MFD0999293.1"/>
    </source>
</evidence>
<accession>A0ABW3K0D0</accession>
<gene>
    <name evidence="2" type="ORF">ACFQ21_08245</name>
</gene>
<reference evidence="3" key="1">
    <citation type="journal article" date="2019" name="Int. J. Syst. Evol. Microbiol.">
        <title>The Global Catalogue of Microorganisms (GCM) 10K type strain sequencing project: providing services to taxonomists for standard genome sequencing and annotation.</title>
        <authorList>
            <consortium name="The Broad Institute Genomics Platform"/>
            <consortium name="The Broad Institute Genome Sequencing Center for Infectious Disease"/>
            <person name="Wu L."/>
            <person name="Ma J."/>
        </authorList>
    </citation>
    <scope>NUCLEOTIDE SEQUENCE [LARGE SCALE GENOMIC DNA]</scope>
    <source>
        <strain evidence="3">CCUG 58938</strain>
    </source>
</reference>
<organism evidence="2 3">
    <name type="scientific">Ohtaekwangia kribbensis</name>
    <dbReference type="NCBI Taxonomy" id="688913"/>
    <lineage>
        <taxon>Bacteria</taxon>
        <taxon>Pseudomonadati</taxon>
        <taxon>Bacteroidota</taxon>
        <taxon>Cytophagia</taxon>
        <taxon>Cytophagales</taxon>
        <taxon>Fulvivirgaceae</taxon>
        <taxon>Ohtaekwangia</taxon>
    </lineage>
</organism>
<dbReference type="EMBL" id="JBHTKA010000001">
    <property type="protein sequence ID" value="MFD0999293.1"/>
    <property type="molecule type" value="Genomic_DNA"/>
</dbReference>
<evidence type="ECO:0000313" key="3">
    <source>
        <dbReference type="Proteomes" id="UP001597112"/>
    </source>
</evidence>
<evidence type="ECO:0000256" key="1">
    <source>
        <dbReference type="SAM" id="SignalP"/>
    </source>
</evidence>